<sequence>MAISTLYILSNANVLIIKDFGLVSMISISMGCIIKNFSNFYIISNSISNCFLQFLLLSIGFLLIYTPFTIKLIIASTFTIKFNSGRVDYILLNNILSTQICENLFFSNKNKLSSVIKNNFKGFASNENCCHKDIISNKKIGNKNNNRSSTDNLPSRVESNVSYENIYGSQIMSNANGSQSHLSTLQYNNLNHNSNCNLNLNQHNSNNNVNQDKIKNKFEKMLRLCYYNIITTYISFILYLIPSIVYYIIARNKSLSSELMINNYFHHICPSNYIMFLMTIVQFIFLIYDILKYQLISNGRYIFVDCKIIGILCIIWIFFEPILNITLYTLFKNNLGTSQIIQFYSNFKNIHNSNN</sequence>
<feature type="transmembrane region" description="Helical" evidence="1">
    <location>
        <begin position="300"/>
        <end position="319"/>
    </location>
</feature>
<keyword evidence="1" id="KW-1133">Transmembrane helix</keyword>
<dbReference type="EMBL" id="MCFH01000007">
    <property type="protein sequence ID" value="ORX56690.1"/>
    <property type="molecule type" value="Genomic_DNA"/>
</dbReference>
<protein>
    <submittedName>
        <fullName evidence="2">Uncharacterized protein</fullName>
    </submittedName>
</protein>
<reference evidence="2 3" key="2">
    <citation type="submission" date="2016-08" db="EMBL/GenBank/DDBJ databases">
        <title>Pervasive Adenine N6-methylation of Active Genes in Fungi.</title>
        <authorList>
            <consortium name="DOE Joint Genome Institute"/>
            <person name="Mondo S.J."/>
            <person name="Dannebaum R.O."/>
            <person name="Kuo R.C."/>
            <person name="Labutti K."/>
            <person name="Haridas S."/>
            <person name="Kuo A."/>
            <person name="Salamov A."/>
            <person name="Ahrendt S.R."/>
            <person name="Lipzen A."/>
            <person name="Sullivan W."/>
            <person name="Andreopoulos W.B."/>
            <person name="Clum A."/>
            <person name="Lindquist E."/>
            <person name="Daum C."/>
            <person name="Ramamoorthy G.K."/>
            <person name="Gryganskyi A."/>
            <person name="Culley D."/>
            <person name="Magnuson J.K."/>
            <person name="James T.Y."/>
            <person name="O'Malley M.A."/>
            <person name="Stajich J.E."/>
            <person name="Spatafora J.W."/>
            <person name="Visel A."/>
            <person name="Grigoriev I.V."/>
        </authorList>
    </citation>
    <scope>NUCLEOTIDE SEQUENCE [LARGE SCALE GENOMIC DNA]</scope>
    <source>
        <strain evidence="3">finn</strain>
    </source>
</reference>
<organism evidence="2 3">
    <name type="scientific">Piromyces finnis</name>
    <dbReference type="NCBI Taxonomy" id="1754191"/>
    <lineage>
        <taxon>Eukaryota</taxon>
        <taxon>Fungi</taxon>
        <taxon>Fungi incertae sedis</taxon>
        <taxon>Chytridiomycota</taxon>
        <taxon>Chytridiomycota incertae sedis</taxon>
        <taxon>Neocallimastigomycetes</taxon>
        <taxon>Neocallimastigales</taxon>
        <taxon>Neocallimastigaceae</taxon>
        <taxon>Piromyces</taxon>
    </lineage>
</organism>
<evidence type="ECO:0000256" key="1">
    <source>
        <dbReference type="SAM" id="Phobius"/>
    </source>
</evidence>
<dbReference type="AlphaFoldDB" id="A0A1Y1VI47"/>
<name>A0A1Y1VI47_9FUNG</name>
<evidence type="ECO:0000313" key="2">
    <source>
        <dbReference type="EMBL" id="ORX56690.1"/>
    </source>
</evidence>
<feature type="transmembrane region" description="Helical" evidence="1">
    <location>
        <begin position="20"/>
        <end position="42"/>
    </location>
</feature>
<feature type="transmembrane region" description="Helical" evidence="1">
    <location>
        <begin position="224"/>
        <end position="250"/>
    </location>
</feature>
<feature type="transmembrane region" description="Helical" evidence="1">
    <location>
        <begin position="54"/>
        <end position="74"/>
    </location>
</feature>
<gene>
    <name evidence="2" type="ORF">BCR36DRAFT_402658</name>
</gene>
<reference evidence="2 3" key="1">
    <citation type="submission" date="2016-08" db="EMBL/GenBank/DDBJ databases">
        <title>Genomes of anaerobic fungi encode conserved fungal cellulosomes for biomass hydrolysis.</title>
        <authorList>
            <consortium name="DOE Joint Genome Institute"/>
            <person name="Haitjema C.H."/>
            <person name="Gilmore S.P."/>
            <person name="Henske J.K."/>
            <person name="Solomon K.V."/>
            <person name="De Groot R."/>
            <person name="Kuo A."/>
            <person name="Mondo S.J."/>
            <person name="Salamov A.A."/>
            <person name="Labutti K."/>
            <person name="Zhao Z."/>
            <person name="Chiniquy J."/>
            <person name="Barry K."/>
            <person name="Brewer H.M."/>
            <person name="Purvine S.O."/>
            <person name="Wright A.T."/>
            <person name="Boxma B."/>
            <person name="Van Alen T."/>
            <person name="Hackstein J.H."/>
            <person name="Baker S.E."/>
            <person name="Grigoriev I.V."/>
            <person name="O'Malley M.A."/>
        </authorList>
    </citation>
    <scope>NUCLEOTIDE SEQUENCE [LARGE SCALE GENOMIC DNA]</scope>
    <source>
        <strain evidence="3">finn</strain>
    </source>
</reference>
<keyword evidence="1" id="KW-0472">Membrane</keyword>
<evidence type="ECO:0000313" key="3">
    <source>
        <dbReference type="Proteomes" id="UP000193719"/>
    </source>
</evidence>
<dbReference type="OrthoDB" id="283575at2759"/>
<keyword evidence="3" id="KW-1185">Reference proteome</keyword>
<keyword evidence="1" id="KW-0812">Transmembrane</keyword>
<proteinExistence type="predicted"/>
<accession>A0A1Y1VI47</accession>
<comment type="caution">
    <text evidence="2">The sequence shown here is derived from an EMBL/GenBank/DDBJ whole genome shotgun (WGS) entry which is preliminary data.</text>
</comment>
<dbReference type="Proteomes" id="UP000193719">
    <property type="component" value="Unassembled WGS sequence"/>
</dbReference>
<feature type="transmembrane region" description="Helical" evidence="1">
    <location>
        <begin position="270"/>
        <end position="288"/>
    </location>
</feature>